<organism evidence="1 2">
    <name type="scientific">Holotrichia oblita</name>
    <name type="common">Chafer beetle</name>
    <dbReference type="NCBI Taxonomy" id="644536"/>
    <lineage>
        <taxon>Eukaryota</taxon>
        <taxon>Metazoa</taxon>
        <taxon>Ecdysozoa</taxon>
        <taxon>Arthropoda</taxon>
        <taxon>Hexapoda</taxon>
        <taxon>Insecta</taxon>
        <taxon>Pterygota</taxon>
        <taxon>Neoptera</taxon>
        <taxon>Endopterygota</taxon>
        <taxon>Coleoptera</taxon>
        <taxon>Polyphaga</taxon>
        <taxon>Scarabaeiformia</taxon>
        <taxon>Scarabaeidae</taxon>
        <taxon>Melolonthinae</taxon>
        <taxon>Holotrichia</taxon>
    </lineage>
</organism>
<dbReference type="Proteomes" id="UP001056778">
    <property type="component" value="Chromosome 8"/>
</dbReference>
<proteinExistence type="predicted"/>
<evidence type="ECO:0000313" key="1">
    <source>
        <dbReference type="EMBL" id="KAI4456940.1"/>
    </source>
</evidence>
<name>A0ACB9SP06_HOLOL</name>
<comment type="caution">
    <text evidence="1">The sequence shown here is derived from an EMBL/GenBank/DDBJ whole genome shotgun (WGS) entry which is preliminary data.</text>
</comment>
<sequence>MAYLPTIEEVDELNKVPAPHSPRASLNPNQKYSSSTGFMYDRNRGSPPLGRRKHNVGDERLSAVSDTLSSTQRYITHSVTSNITLMEDCFGLYMVNKQTPIKVFRFTWRSSDDVVVQLITYGARIITMKYPDKDGASADVVLGFQDLAGYLYYDQYYIGATIGAVTDKIKQARFELDGKHVKVTENDCDHYFNGGAYGLDKVIWNSCVINNKVVLTHVIPHKHEGLPGPVMIKITYELSEYNEFHINMEAKSGRPTIINLSNLCYFNLGGHSGGSEELKKHSVTINCNCYTLMDDDDLPTGKIMSVAHTRFDFMKPKLMKDCLVARIVHTTNGRVLEIYSNQYGVKFNTANEFSLGVLSPPSTEQKSLTEGTESIFIVLDQMFRIMETLDLFDEKNFKKVHRMLVQIRRMHMGKEQKESFDYGKSLSFANPDFCIFSFLYTLQQSAYAVQNMIPKNIEDVQTWSELKLIIKDMHDKYVELDTVPDDEQFLELIDEQVPTEEDLTSQRSGVERSSNMVQGSGLAQNERSKSSTGERPSYSSQKILSDKLLSAQKLLSRSAQEASSVTTRSNIPSEISAPPGGELGTSHDKFRASYANEIPNLYKDGRIHGKFNAIYARHGAMAFQTQNYPDAIHHSNFPSPILRPGETYKHSIIYKFSTKYGNLGQLRSKRCR</sequence>
<keyword evidence="2" id="KW-1185">Reference proteome</keyword>
<dbReference type="EMBL" id="CM043022">
    <property type="protein sequence ID" value="KAI4456940.1"/>
    <property type="molecule type" value="Genomic_DNA"/>
</dbReference>
<evidence type="ECO:0000313" key="2">
    <source>
        <dbReference type="Proteomes" id="UP001056778"/>
    </source>
</evidence>
<protein>
    <submittedName>
        <fullName evidence="1">Aldose-1-epimerase</fullName>
    </submittedName>
</protein>
<accession>A0ACB9SP06</accession>
<gene>
    <name evidence="1" type="ORF">MML48_8g00020258</name>
</gene>
<reference evidence="1" key="1">
    <citation type="submission" date="2022-04" db="EMBL/GenBank/DDBJ databases">
        <title>Chromosome-scale genome assembly of Holotrichia oblita Faldermann.</title>
        <authorList>
            <person name="Rongchong L."/>
        </authorList>
    </citation>
    <scope>NUCLEOTIDE SEQUENCE</scope>
    <source>
        <strain evidence="1">81SQS9</strain>
    </source>
</reference>